<reference evidence="1" key="1">
    <citation type="submission" date="2018-06" db="EMBL/GenBank/DDBJ databases">
        <authorList>
            <person name="Zhirakovskaya E."/>
        </authorList>
    </citation>
    <scope>NUCLEOTIDE SEQUENCE</scope>
</reference>
<protein>
    <recommendedName>
        <fullName evidence="2">DnaK-related protein</fullName>
    </recommendedName>
</protein>
<dbReference type="AlphaFoldDB" id="A0A3B0ZWQ4"/>
<gene>
    <name evidence="1" type="ORF">MNBD_GAMMA21-697</name>
</gene>
<accession>A0A3B0ZWQ4</accession>
<organism evidence="1">
    <name type="scientific">hydrothermal vent metagenome</name>
    <dbReference type="NCBI Taxonomy" id="652676"/>
    <lineage>
        <taxon>unclassified sequences</taxon>
        <taxon>metagenomes</taxon>
        <taxon>ecological metagenomes</taxon>
    </lineage>
</organism>
<evidence type="ECO:0008006" key="2">
    <source>
        <dbReference type="Google" id="ProtNLM"/>
    </source>
</evidence>
<sequence length="578" mass="65028">MTTSFSQFDTEPAAIKNWLDNLPIASVGETARQLYMAMRDVNRQDAVPVKQHFHLLEGIGEPLELILPELHRHYAGKPLPLSQKRRKVADLYTQLLRQAILGYQQVIAHSIELNRFGWKKVVTTSVHRIFYYSSLLLSNYRQLYMPYQKGMWQQLYWIYQLVEKYNLLNAKVTGLGEIPTKTSIAVEFKKLLLHSLLSPNLFKPSELKDVLCNLDIWVQHVVIKTARHDENNTTYAFTLETDYPPGLIAENISQAENQLIDVRYLDISNLLKRIRKIMDNAKPGAEAIKLGKGRLSSHRTLLILLNNWGRPPTRDGERRLIQGHAEVAIGVSAIHYVISSGRHTNQSAHEPGTAAEQDNDFSITIPPIIPGELSSLELASAHNSDDDIWDSAYFEPDAPAPSWTESMRMKVYSYLNAKVMNISKGGFCIALPQNGVEHIQTNELVAVRGKTGQWQLGEIRWMVCPTTGPIRAGIQKHSQIVKPAEIKLASGIKSQPIKCLLGKNEEGHVLFLPNMPANFDHTKIQLIVAGQTRSIQIQDSLFTTPVGSAHQISFTDTRPVSPQLAANADEYESIWASL</sequence>
<dbReference type="EMBL" id="UOFR01000056">
    <property type="protein sequence ID" value="VAW97948.1"/>
    <property type="molecule type" value="Genomic_DNA"/>
</dbReference>
<evidence type="ECO:0000313" key="1">
    <source>
        <dbReference type="EMBL" id="VAW97948.1"/>
    </source>
</evidence>
<proteinExistence type="predicted"/>
<name>A0A3B0ZWQ4_9ZZZZ</name>